<feature type="compositionally biased region" description="Basic and acidic residues" evidence="1">
    <location>
        <begin position="243"/>
        <end position="253"/>
    </location>
</feature>
<keyword evidence="3" id="KW-1185">Reference proteome</keyword>
<name>A0ABR1BHY6_POLSC</name>
<accession>A0ABR1BHY6</accession>
<evidence type="ECO:0000256" key="1">
    <source>
        <dbReference type="SAM" id="MobiDB-lite"/>
    </source>
</evidence>
<gene>
    <name evidence="2" type="ORF">RUM44_013104</name>
</gene>
<organism evidence="2 3">
    <name type="scientific">Polyplax serrata</name>
    <name type="common">Common mouse louse</name>
    <dbReference type="NCBI Taxonomy" id="468196"/>
    <lineage>
        <taxon>Eukaryota</taxon>
        <taxon>Metazoa</taxon>
        <taxon>Ecdysozoa</taxon>
        <taxon>Arthropoda</taxon>
        <taxon>Hexapoda</taxon>
        <taxon>Insecta</taxon>
        <taxon>Pterygota</taxon>
        <taxon>Neoptera</taxon>
        <taxon>Paraneoptera</taxon>
        <taxon>Psocodea</taxon>
        <taxon>Troctomorpha</taxon>
        <taxon>Phthiraptera</taxon>
        <taxon>Anoplura</taxon>
        <taxon>Polyplacidae</taxon>
        <taxon>Polyplax</taxon>
    </lineage>
</organism>
<feature type="compositionally biased region" description="Polar residues" evidence="1">
    <location>
        <begin position="184"/>
        <end position="199"/>
    </location>
</feature>
<evidence type="ECO:0000313" key="3">
    <source>
        <dbReference type="Proteomes" id="UP001359485"/>
    </source>
</evidence>
<sequence>MTSHSGSPEFSKNVEFGQNEPIKIFKRLKEPRHHVDGQPSRISPKRYNQDVIKLRQRRKQLKQRFYTPGYLEGPTNISPHLKLSELPTRSAEAQKTTNVLPQLPAFLSSEVLQNKHQSFRGLTKQKEFKKAVQQPGTEEAFNKNKSTVATHLQKSKRLPNDTELPILKERKESVAEPEDKPKSSDNSTATSPEPTQANKQKLKAMDILRDLKRSPQVFPQVPSEGNDLRQPIPEISVLHYKPKPSDELKKLHDTQVNSQVK</sequence>
<reference evidence="2 3" key="1">
    <citation type="submission" date="2023-09" db="EMBL/GenBank/DDBJ databases">
        <title>Genomes of two closely related lineages of the louse Polyplax serrata with different host specificities.</title>
        <authorList>
            <person name="Martinu J."/>
            <person name="Tarabai H."/>
            <person name="Stefka J."/>
            <person name="Hypsa V."/>
        </authorList>
    </citation>
    <scope>NUCLEOTIDE SEQUENCE [LARGE SCALE GENOMIC DNA]</scope>
    <source>
        <strain evidence="2">98ZLc_SE</strain>
    </source>
</reference>
<feature type="region of interest" description="Disordered" evidence="1">
    <location>
        <begin position="124"/>
        <end position="261"/>
    </location>
</feature>
<protein>
    <submittedName>
        <fullName evidence="2">Uncharacterized protein</fullName>
    </submittedName>
</protein>
<feature type="compositionally biased region" description="Polar residues" evidence="1">
    <location>
        <begin position="143"/>
        <end position="152"/>
    </location>
</feature>
<feature type="compositionally biased region" description="Basic and acidic residues" evidence="1">
    <location>
        <begin position="166"/>
        <end position="183"/>
    </location>
</feature>
<dbReference type="Proteomes" id="UP001359485">
    <property type="component" value="Unassembled WGS sequence"/>
</dbReference>
<proteinExistence type="predicted"/>
<feature type="compositionally biased region" description="Basic and acidic residues" evidence="1">
    <location>
        <begin position="203"/>
        <end position="213"/>
    </location>
</feature>
<dbReference type="EMBL" id="JAWJWF010000001">
    <property type="protein sequence ID" value="KAK6641393.1"/>
    <property type="molecule type" value="Genomic_DNA"/>
</dbReference>
<evidence type="ECO:0000313" key="2">
    <source>
        <dbReference type="EMBL" id="KAK6641393.1"/>
    </source>
</evidence>
<feature type="region of interest" description="Disordered" evidence="1">
    <location>
        <begin position="29"/>
        <end position="48"/>
    </location>
</feature>
<comment type="caution">
    <text evidence="2">The sequence shown here is derived from an EMBL/GenBank/DDBJ whole genome shotgun (WGS) entry which is preliminary data.</text>
</comment>